<dbReference type="GeneID" id="37010302"/>
<organism evidence="7 8">
    <name type="scientific">Candidozyma haemuli</name>
    <dbReference type="NCBI Taxonomy" id="45357"/>
    <lineage>
        <taxon>Eukaryota</taxon>
        <taxon>Fungi</taxon>
        <taxon>Dikarya</taxon>
        <taxon>Ascomycota</taxon>
        <taxon>Saccharomycotina</taxon>
        <taxon>Pichiomycetes</taxon>
        <taxon>Metschnikowiaceae</taxon>
        <taxon>Candidozyma</taxon>
    </lineage>
</organism>
<proteinExistence type="predicted"/>
<dbReference type="Proteomes" id="UP000244309">
    <property type="component" value="Unassembled WGS sequence"/>
</dbReference>
<feature type="compositionally biased region" description="Low complexity" evidence="5">
    <location>
        <begin position="323"/>
        <end position="343"/>
    </location>
</feature>
<keyword evidence="8" id="KW-1185">Reference proteome</keyword>
<comment type="caution">
    <text evidence="7">The sequence shown here is derived from an EMBL/GenBank/DDBJ whole genome shotgun (WGS) entry which is preliminary data.</text>
</comment>
<evidence type="ECO:0000256" key="5">
    <source>
        <dbReference type="SAM" id="MobiDB-lite"/>
    </source>
</evidence>
<evidence type="ECO:0000256" key="2">
    <source>
        <dbReference type="ARBA" id="ARBA00022692"/>
    </source>
</evidence>
<comment type="subcellular location">
    <subcellularLocation>
        <location evidence="1">Membrane</location>
    </subcellularLocation>
</comment>
<dbReference type="GO" id="GO:0016491">
    <property type="term" value="F:oxidoreductase activity"/>
    <property type="evidence" value="ECO:0007669"/>
    <property type="project" value="InterPro"/>
</dbReference>
<evidence type="ECO:0000256" key="1">
    <source>
        <dbReference type="ARBA" id="ARBA00004370"/>
    </source>
</evidence>
<feature type="region of interest" description="Disordered" evidence="5">
    <location>
        <begin position="321"/>
        <end position="354"/>
    </location>
</feature>
<keyword evidence="3" id="KW-1133">Transmembrane helix</keyword>
<keyword evidence="2" id="KW-0812">Transmembrane</keyword>
<dbReference type="Pfam" id="PF04116">
    <property type="entry name" value="FA_hydroxylase"/>
    <property type="match status" value="1"/>
</dbReference>
<dbReference type="STRING" id="45357.A0A2V1AX76"/>
<dbReference type="OrthoDB" id="408954at2759"/>
<dbReference type="GO" id="GO:0005506">
    <property type="term" value="F:iron ion binding"/>
    <property type="evidence" value="ECO:0007669"/>
    <property type="project" value="InterPro"/>
</dbReference>
<dbReference type="PANTHER" id="PTHR11863">
    <property type="entry name" value="STEROL DESATURASE"/>
    <property type="match status" value="1"/>
</dbReference>
<dbReference type="RefSeq" id="XP_025343344.1">
    <property type="nucleotide sequence ID" value="XM_025488577.1"/>
</dbReference>
<evidence type="ECO:0000313" key="8">
    <source>
        <dbReference type="Proteomes" id="UP000244309"/>
    </source>
</evidence>
<evidence type="ECO:0000313" key="7">
    <source>
        <dbReference type="EMBL" id="PVH22404.1"/>
    </source>
</evidence>
<evidence type="ECO:0000256" key="4">
    <source>
        <dbReference type="ARBA" id="ARBA00023136"/>
    </source>
</evidence>
<dbReference type="InterPro" id="IPR006694">
    <property type="entry name" value="Fatty_acid_hydroxylase"/>
</dbReference>
<dbReference type="GO" id="GO:0008610">
    <property type="term" value="P:lipid biosynthetic process"/>
    <property type="evidence" value="ECO:0007669"/>
    <property type="project" value="InterPro"/>
</dbReference>
<dbReference type="VEuPathDB" id="FungiDB:CXQ85_004972"/>
<accession>A0A2V1AX76</accession>
<gene>
    <name evidence="7" type="ORF">CXQ85_004972</name>
</gene>
<protein>
    <recommendedName>
        <fullName evidence="6">Fatty acid hydroxylase domain-containing protein</fullName>
    </recommendedName>
</protein>
<keyword evidence="4" id="KW-0472">Membrane</keyword>
<dbReference type="GO" id="GO:0016020">
    <property type="term" value="C:membrane"/>
    <property type="evidence" value="ECO:0007669"/>
    <property type="project" value="UniProtKB-SubCell"/>
</dbReference>
<feature type="domain" description="Fatty acid hydroxylase" evidence="6">
    <location>
        <begin position="153"/>
        <end position="287"/>
    </location>
</feature>
<evidence type="ECO:0000256" key="3">
    <source>
        <dbReference type="ARBA" id="ARBA00022989"/>
    </source>
</evidence>
<sequence>MDVLSPPANISAAVADALLPPPVVVMPKSSLIPGLPDGILAIFAPVIAYWTYSTFFHIIDVYELAEKYRIHPSEEEESRNKAPLKDVLYDVVIQHIIQSVVAYAVYRIDPPPTTGHELYQIWYLKHNWAPTWVPDSLLWFAYTYGWSVLRMGVAFCIIDTWQYWLHRTMHLNKTLYRRFHSRHHRLYVPYAYGALYNDPVEGFLLDTVGTGIAGIITQLSPRESLFVYVFATMKTVDDHCGYRLPWDPFQFLFPNNAIYHDIHHQNWGFRNNFSQPFFTIWDKISNTQYQFVQEYKDKQNRITLEKYRLFLARRQEKKDAMMKKSSSMASTNSVSSSESNTAVGTPVSETKKTM</sequence>
<dbReference type="EMBL" id="PKFO01000008">
    <property type="protein sequence ID" value="PVH22404.1"/>
    <property type="molecule type" value="Genomic_DNA"/>
</dbReference>
<name>A0A2V1AX76_9ASCO</name>
<reference evidence="7 8" key="1">
    <citation type="submission" date="2017-12" db="EMBL/GenBank/DDBJ databases">
        <title>Genome Sequence of a Multidrug-Resistant Candida haemulonii Isolate from a Patient with Chronic Leg Ulcers in Israel.</title>
        <authorList>
            <person name="Chow N.A."/>
            <person name="Gade L."/>
            <person name="Batra D."/>
            <person name="Rowe L.A."/>
            <person name="Ben-Ami R."/>
            <person name="Loparev V.N."/>
            <person name="Litvintseva A.P."/>
        </authorList>
    </citation>
    <scope>NUCLEOTIDE SEQUENCE [LARGE SCALE GENOMIC DNA]</scope>
    <source>
        <strain evidence="7 8">B11899</strain>
    </source>
</reference>
<dbReference type="InterPro" id="IPR050307">
    <property type="entry name" value="Sterol_Desaturase_Related"/>
</dbReference>
<dbReference type="AlphaFoldDB" id="A0A2V1AX76"/>
<evidence type="ECO:0000259" key="6">
    <source>
        <dbReference type="Pfam" id="PF04116"/>
    </source>
</evidence>